<gene>
    <name evidence="1" type="ORF">Osc7112_3727</name>
</gene>
<dbReference type="Proteomes" id="UP000010478">
    <property type="component" value="Chromosome"/>
</dbReference>
<sequence>MQIIPAPQKPMALGFPTEEIAQLVTLNFYRRWHSWEFLPQMVADRRRLTQINVD</sequence>
<evidence type="ECO:0000313" key="1">
    <source>
        <dbReference type="EMBL" id="AFZ08075.1"/>
    </source>
</evidence>
<accession>K9VLJ9</accession>
<reference evidence="1 2" key="1">
    <citation type="submission" date="2012-05" db="EMBL/GenBank/DDBJ databases">
        <title>Finished chromosome of genome of Oscillatoria sp. PCC 7112.</title>
        <authorList>
            <consortium name="US DOE Joint Genome Institute"/>
            <person name="Gugger M."/>
            <person name="Coursin T."/>
            <person name="Rippka R."/>
            <person name="Tandeau De Marsac N."/>
            <person name="Huntemann M."/>
            <person name="Wei C.-L."/>
            <person name="Han J."/>
            <person name="Detter J.C."/>
            <person name="Han C."/>
            <person name="Tapia R."/>
            <person name="Davenport K."/>
            <person name="Daligault H."/>
            <person name="Erkkila T."/>
            <person name="Gu W."/>
            <person name="Munk A.C.C."/>
            <person name="Teshima H."/>
            <person name="Xu Y."/>
            <person name="Chain P."/>
            <person name="Chen A."/>
            <person name="Krypides N."/>
            <person name="Mavromatis K."/>
            <person name="Markowitz V."/>
            <person name="Szeto E."/>
            <person name="Ivanova N."/>
            <person name="Mikhailova N."/>
            <person name="Ovchinnikova G."/>
            <person name="Pagani I."/>
            <person name="Pati A."/>
            <person name="Goodwin L."/>
            <person name="Peters L."/>
            <person name="Pitluck S."/>
            <person name="Woyke T."/>
            <person name="Kerfeld C."/>
        </authorList>
    </citation>
    <scope>NUCLEOTIDE SEQUENCE [LARGE SCALE GENOMIC DNA]</scope>
    <source>
        <strain evidence="1 2">PCC 7112</strain>
    </source>
</reference>
<dbReference type="KEGG" id="oni:Osc7112_3727"/>
<evidence type="ECO:0000313" key="2">
    <source>
        <dbReference type="Proteomes" id="UP000010478"/>
    </source>
</evidence>
<dbReference type="EMBL" id="CP003614">
    <property type="protein sequence ID" value="AFZ08075.1"/>
    <property type="molecule type" value="Genomic_DNA"/>
</dbReference>
<organism evidence="1 2">
    <name type="scientific">Phormidium nigroviride PCC 7112</name>
    <dbReference type="NCBI Taxonomy" id="179408"/>
    <lineage>
        <taxon>Bacteria</taxon>
        <taxon>Bacillati</taxon>
        <taxon>Cyanobacteriota</taxon>
        <taxon>Cyanophyceae</taxon>
        <taxon>Oscillatoriophycideae</taxon>
        <taxon>Oscillatoriales</taxon>
        <taxon>Oscillatoriaceae</taxon>
        <taxon>Phormidium</taxon>
    </lineage>
</organism>
<protein>
    <submittedName>
        <fullName evidence="1">Uncharacterized protein</fullName>
    </submittedName>
</protein>
<dbReference type="AlphaFoldDB" id="K9VLJ9"/>
<name>K9VLJ9_9CYAN</name>
<keyword evidence="2" id="KW-1185">Reference proteome</keyword>
<proteinExistence type="predicted"/>
<dbReference type="HOGENOM" id="CLU_3046048_0_0_3"/>